<protein>
    <submittedName>
        <fullName evidence="1">Uncharacterized protein</fullName>
    </submittedName>
</protein>
<accession>A0A9R1VC85</accession>
<dbReference type="AlphaFoldDB" id="A0A9R1VC85"/>
<proteinExistence type="predicted"/>
<sequence length="273" mass="31615">MTTSDEERRSPYYLSCQEYVCGELPSVPSPLWKHFKRQGVSASSLSSSRRSKARARQSEKPSLEELANRLIALEQELYLSRQHTEWMIKLYETTQLLINRQTFKQIVVLTTDKMNKCPLIITMKRLVLDEGGRTTNHFDEDVLDDNEAEKVLDEDVITIRTKNHFDEDVLDDNEATSPPPPVALDFVIHHSTHDTKAYAKSKEEGFYHINTPSSPPPYVADGEVVISKYYFSAYKVQHRFYNLILGRDFWSSLFGHTDNGWLDQILDTHYLHT</sequence>
<evidence type="ECO:0000313" key="1">
    <source>
        <dbReference type="EMBL" id="KAJ0202679.1"/>
    </source>
</evidence>
<evidence type="ECO:0000313" key="2">
    <source>
        <dbReference type="Proteomes" id="UP000235145"/>
    </source>
</evidence>
<dbReference type="EMBL" id="NBSK02000005">
    <property type="protein sequence ID" value="KAJ0202679.1"/>
    <property type="molecule type" value="Genomic_DNA"/>
</dbReference>
<keyword evidence="2" id="KW-1185">Reference proteome</keyword>
<comment type="caution">
    <text evidence="1">The sequence shown here is derived from an EMBL/GenBank/DDBJ whole genome shotgun (WGS) entry which is preliminary data.</text>
</comment>
<gene>
    <name evidence="1" type="ORF">LSAT_V11C500276850</name>
</gene>
<name>A0A9R1VC85_LACSA</name>
<organism evidence="1 2">
    <name type="scientific">Lactuca sativa</name>
    <name type="common">Garden lettuce</name>
    <dbReference type="NCBI Taxonomy" id="4236"/>
    <lineage>
        <taxon>Eukaryota</taxon>
        <taxon>Viridiplantae</taxon>
        <taxon>Streptophyta</taxon>
        <taxon>Embryophyta</taxon>
        <taxon>Tracheophyta</taxon>
        <taxon>Spermatophyta</taxon>
        <taxon>Magnoliopsida</taxon>
        <taxon>eudicotyledons</taxon>
        <taxon>Gunneridae</taxon>
        <taxon>Pentapetalae</taxon>
        <taxon>asterids</taxon>
        <taxon>campanulids</taxon>
        <taxon>Asterales</taxon>
        <taxon>Asteraceae</taxon>
        <taxon>Cichorioideae</taxon>
        <taxon>Cichorieae</taxon>
        <taxon>Lactucinae</taxon>
        <taxon>Lactuca</taxon>
    </lineage>
</organism>
<reference evidence="1 2" key="1">
    <citation type="journal article" date="2017" name="Nat. Commun.">
        <title>Genome assembly with in vitro proximity ligation data and whole-genome triplication in lettuce.</title>
        <authorList>
            <person name="Reyes-Chin-Wo S."/>
            <person name="Wang Z."/>
            <person name="Yang X."/>
            <person name="Kozik A."/>
            <person name="Arikit S."/>
            <person name="Song C."/>
            <person name="Xia L."/>
            <person name="Froenicke L."/>
            <person name="Lavelle D.O."/>
            <person name="Truco M.J."/>
            <person name="Xia R."/>
            <person name="Zhu S."/>
            <person name="Xu C."/>
            <person name="Xu H."/>
            <person name="Xu X."/>
            <person name="Cox K."/>
            <person name="Korf I."/>
            <person name="Meyers B.C."/>
            <person name="Michelmore R.W."/>
        </authorList>
    </citation>
    <scope>NUCLEOTIDE SEQUENCE [LARGE SCALE GENOMIC DNA]</scope>
    <source>
        <strain evidence="2">cv. Salinas</strain>
        <tissue evidence="1">Seedlings</tissue>
    </source>
</reference>
<dbReference type="Proteomes" id="UP000235145">
    <property type="component" value="Unassembled WGS sequence"/>
</dbReference>